<organism evidence="2 3">
    <name type="scientific">Colletotrichum trifolii</name>
    <dbReference type="NCBI Taxonomy" id="5466"/>
    <lineage>
        <taxon>Eukaryota</taxon>
        <taxon>Fungi</taxon>
        <taxon>Dikarya</taxon>
        <taxon>Ascomycota</taxon>
        <taxon>Pezizomycotina</taxon>
        <taxon>Sordariomycetes</taxon>
        <taxon>Hypocreomycetidae</taxon>
        <taxon>Glomerellales</taxon>
        <taxon>Glomerellaceae</taxon>
        <taxon>Colletotrichum</taxon>
        <taxon>Colletotrichum orbiculare species complex</taxon>
    </lineage>
</organism>
<comment type="caution">
    <text evidence="2">The sequence shown here is derived from an EMBL/GenBank/DDBJ whole genome shotgun (WGS) entry which is preliminary data.</text>
</comment>
<dbReference type="Pfam" id="PF24681">
    <property type="entry name" value="Kelch_KLHDC2_KLHL20_DRC7"/>
    <property type="match status" value="1"/>
</dbReference>
<sequence>MALKFFLGSVLLLSLSAPVFGTPVRPHNQWQNLSDVAVFPRQEHTGLLLEPDTIAIFGGIIPNSSATPIPFTTVDIVQFYSVKSDTWRTVAPLPRAMNHVNVATVNGKIYVFGGLDDGGADQMVLRAVPDAWVYDVGTDLWTNLPPVPDEPRGMAAVSVYDGKIFLAGGFTALGMRGQGPHASVANVSIFDTKTSTWLPVPDQAKFLPAPRDHAGYAVFNNKMYVVGGFEHGAPNPRSTVFVLDLANVEKGWTTSKALMPRARGGFAFAVAGGKLYTLGGEGNPDVPSGVYNETEAYDFESDSWERLCPMAVPRHSAPGIAVDGKIYIPGGGLTAGGAPTSHFDVFAPQVDVN</sequence>
<evidence type="ECO:0000313" key="3">
    <source>
        <dbReference type="Proteomes" id="UP000295703"/>
    </source>
</evidence>
<dbReference type="Pfam" id="PF01344">
    <property type="entry name" value="Kelch_1"/>
    <property type="match status" value="1"/>
</dbReference>
<dbReference type="SMART" id="SM00612">
    <property type="entry name" value="Kelch"/>
    <property type="match status" value="5"/>
</dbReference>
<reference evidence="2 3" key="1">
    <citation type="submission" date="2018-12" db="EMBL/GenBank/DDBJ databases">
        <title>Genome sequence and assembly of Colletotrichum trifolii.</title>
        <authorList>
            <person name="Gan P."/>
            <person name="Shirasu K."/>
        </authorList>
    </citation>
    <scope>NUCLEOTIDE SEQUENCE [LARGE SCALE GENOMIC DNA]</scope>
    <source>
        <strain evidence="2 3">543-2</strain>
    </source>
</reference>
<feature type="chain" id="PRO_5020872865" evidence="1">
    <location>
        <begin position="22"/>
        <end position="353"/>
    </location>
</feature>
<keyword evidence="1" id="KW-0732">Signal</keyword>
<evidence type="ECO:0000313" key="2">
    <source>
        <dbReference type="EMBL" id="TDZ58605.1"/>
    </source>
</evidence>
<dbReference type="EMBL" id="RYZW01000042">
    <property type="protein sequence ID" value="TDZ58605.1"/>
    <property type="molecule type" value="Genomic_DNA"/>
</dbReference>
<dbReference type="InterPro" id="IPR015915">
    <property type="entry name" value="Kelch-typ_b-propeller"/>
</dbReference>
<dbReference type="PANTHER" id="PTHR46375:SF3">
    <property type="entry name" value="KELCH REPEAT AND BTB DOMAIN-CONTAINING PROTEIN 13"/>
    <property type="match status" value="1"/>
</dbReference>
<dbReference type="InterPro" id="IPR052392">
    <property type="entry name" value="Kelch-BTB_domain-containing"/>
</dbReference>
<dbReference type="Proteomes" id="UP000295703">
    <property type="component" value="Unassembled WGS sequence"/>
</dbReference>
<accession>A0A4R8RF65</accession>
<dbReference type="Gene3D" id="2.120.10.80">
    <property type="entry name" value="Kelch-type beta propeller"/>
    <property type="match status" value="2"/>
</dbReference>
<proteinExistence type="predicted"/>
<dbReference type="STRING" id="5466.A0A4R8RF65"/>
<name>A0A4R8RF65_COLTR</name>
<evidence type="ECO:0000256" key="1">
    <source>
        <dbReference type="SAM" id="SignalP"/>
    </source>
</evidence>
<dbReference type="SUPFAM" id="SSF50965">
    <property type="entry name" value="Galactose oxidase, central domain"/>
    <property type="match status" value="1"/>
</dbReference>
<dbReference type="AlphaFoldDB" id="A0A4R8RF65"/>
<gene>
    <name evidence="2" type="primary">terF</name>
    <name evidence="2" type="ORF">CTRI78_v005225</name>
</gene>
<feature type="signal peptide" evidence="1">
    <location>
        <begin position="1"/>
        <end position="21"/>
    </location>
</feature>
<keyword evidence="3" id="KW-1185">Reference proteome</keyword>
<dbReference type="InterPro" id="IPR011043">
    <property type="entry name" value="Gal_Oxase/kelch_b-propeller"/>
</dbReference>
<dbReference type="PANTHER" id="PTHR46375">
    <property type="entry name" value="KELCH REPEAT AND BTB DOMAIN-CONTAINING PROTEIN 13-RELATED"/>
    <property type="match status" value="1"/>
</dbReference>
<dbReference type="InterPro" id="IPR006652">
    <property type="entry name" value="Kelch_1"/>
</dbReference>
<protein>
    <submittedName>
        <fullName evidence="2">Kelch-like protein terF</fullName>
    </submittedName>
</protein>